<dbReference type="Proteomes" id="UP001209570">
    <property type="component" value="Unassembled WGS sequence"/>
</dbReference>
<accession>A0AAD5Q6V4</accession>
<feature type="compositionally biased region" description="Polar residues" evidence="1">
    <location>
        <begin position="514"/>
        <end position="564"/>
    </location>
</feature>
<feature type="compositionally biased region" description="Low complexity" evidence="1">
    <location>
        <begin position="384"/>
        <end position="403"/>
    </location>
</feature>
<feature type="compositionally biased region" description="Low complexity" evidence="1">
    <location>
        <begin position="450"/>
        <end position="460"/>
    </location>
</feature>
<keyword evidence="3" id="KW-1185">Reference proteome</keyword>
<feature type="region of interest" description="Disordered" evidence="1">
    <location>
        <begin position="367"/>
        <end position="567"/>
    </location>
</feature>
<feature type="compositionally biased region" description="Basic residues" evidence="1">
    <location>
        <begin position="439"/>
        <end position="449"/>
    </location>
</feature>
<dbReference type="AlphaFoldDB" id="A0AAD5Q6V4"/>
<evidence type="ECO:0000313" key="3">
    <source>
        <dbReference type="Proteomes" id="UP001209570"/>
    </source>
</evidence>
<reference evidence="2" key="1">
    <citation type="submission" date="2021-12" db="EMBL/GenBank/DDBJ databases">
        <title>Prjna785345.</title>
        <authorList>
            <person name="Rujirawat T."/>
            <person name="Krajaejun T."/>
        </authorList>
    </citation>
    <scope>NUCLEOTIDE SEQUENCE</scope>
    <source>
        <strain evidence="2">Pi057C3</strain>
    </source>
</reference>
<sequence length="837" mass="91129">MTPESLSRDAASAPTPLRREIFSPPARGRVRPTAARALTPQFHWNLNQTAAEALPQCDLVTLYQLFRLYDSSCVGDRLPALHVGRFVALLRDARLLRDEGDDPVADPNAAATRPLRTHEVDTVFAHAVLGKMRAYLDAEDVPAMTFGPFCGALLHCALLQNPSASAPPIDAFRAIVQRLKQLFDSGGGALRSGGGLVQHSLAARLTWWTPDGDLSSKYTSTTPTTSSSPPSFLESRGFRDVVATLTRDVRVDAERAALVAQRYVVPDDLAAHFRPDMLALVTERFRTFDVLDRGVLPRQELFALLSGLAKRLDIADIYELLAVLLSGQAEGDGPKAGAVTHTDALVVTDVTLPQLLRAIHYCRRSHSAVVKPTRARHARPAAGQQHHASQQPDQQQKSDNPSSVGKTAASHSKRGRHASTKSTDQAAPREKEPTESTRRASKPKGRPGKAKAASKASLLANDSEGAKSSVAPSKPSLTAASSVGVDKAPKASPITAEDEVAPLARRLSRKHSSSLDIFTSTRTEPLQKRPSTPTQGHPEASSSASGLPGTTTPQSLSRQSSGPSIASALDSCATANGERLHPIADDAETPSSDLELRMYLASSASLDGAVCLTFTLRWRAPRRLRETMGVHFPSNGDRLEVWSSVDVPVAHLRVDAAVQLVQRRIAMREREGFRLVPDGEQRERLQRVAVEYRLRGRPRYASELRPRTAAKLSDAVSDAVAVGSRHLLPLRSLERGSTFVRARSSSDLLAQLSDSMLEKHLKLKQRQSLWPPRESGDDALPRSHARSRHPTREREPWNKNARLALSPERLLEEISRLPPRSDDSWVHALNAANAHGL</sequence>
<feature type="region of interest" description="Disordered" evidence="1">
    <location>
        <begin position="1"/>
        <end position="26"/>
    </location>
</feature>
<protein>
    <recommendedName>
        <fullName evidence="4">EF-hand domain-containing protein</fullName>
    </recommendedName>
</protein>
<name>A0AAD5Q6V4_PYTIN</name>
<dbReference type="EMBL" id="JAKCXM010000416">
    <property type="protein sequence ID" value="KAJ0394349.1"/>
    <property type="molecule type" value="Genomic_DNA"/>
</dbReference>
<evidence type="ECO:0000313" key="2">
    <source>
        <dbReference type="EMBL" id="KAJ0394349.1"/>
    </source>
</evidence>
<feature type="region of interest" description="Disordered" evidence="1">
    <location>
        <begin position="763"/>
        <end position="800"/>
    </location>
</feature>
<feature type="compositionally biased region" description="Basic and acidic residues" evidence="1">
    <location>
        <begin position="427"/>
        <end position="438"/>
    </location>
</feature>
<proteinExistence type="predicted"/>
<organism evidence="2 3">
    <name type="scientific">Pythium insidiosum</name>
    <name type="common">Pythiosis disease agent</name>
    <dbReference type="NCBI Taxonomy" id="114742"/>
    <lineage>
        <taxon>Eukaryota</taxon>
        <taxon>Sar</taxon>
        <taxon>Stramenopiles</taxon>
        <taxon>Oomycota</taxon>
        <taxon>Peronosporomycetes</taxon>
        <taxon>Pythiales</taxon>
        <taxon>Pythiaceae</taxon>
        <taxon>Pythium</taxon>
    </lineage>
</organism>
<evidence type="ECO:0000256" key="1">
    <source>
        <dbReference type="SAM" id="MobiDB-lite"/>
    </source>
</evidence>
<comment type="caution">
    <text evidence="2">The sequence shown here is derived from an EMBL/GenBank/DDBJ whole genome shotgun (WGS) entry which is preliminary data.</text>
</comment>
<gene>
    <name evidence="2" type="ORF">P43SY_006830</name>
</gene>
<evidence type="ECO:0008006" key="4">
    <source>
        <dbReference type="Google" id="ProtNLM"/>
    </source>
</evidence>